<dbReference type="EC" id="2.7.11.1" evidence="2"/>
<evidence type="ECO:0000313" key="21">
    <source>
        <dbReference type="Proteomes" id="UP000541444"/>
    </source>
</evidence>
<gene>
    <name evidence="20" type="ORF">GIB67_003378</name>
</gene>
<dbReference type="GO" id="GO:0005524">
    <property type="term" value="F:ATP binding"/>
    <property type="evidence" value="ECO:0007669"/>
    <property type="project" value="UniProtKB-KW"/>
</dbReference>
<dbReference type="GO" id="GO:0004674">
    <property type="term" value="F:protein serine/threonine kinase activity"/>
    <property type="evidence" value="ECO:0007669"/>
    <property type="project" value="UniProtKB-KW"/>
</dbReference>
<dbReference type="EMBL" id="JACGCM010000140">
    <property type="protein sequence ID" value="KAF6175890.1"/>
    <property type="molecule type" value="Genomic_DNA"/>
</dbReference>
<evidence type="ECO:0000256" key="11">
    <source>
        <dbReference type="ARBA" id="ARBA00022989"/>
    </source>
</evidence>
<proteinExistence type="predicted"/>
<dbReference type="Gene3D" id="3.30.200.20">
    <property type="entry name" value="Phosphorylase Kinase, domain 1"/>
    <property type="match status" value="1"/>
</dbReference>
<dbReference type="GO" id="GO:0016020">
    <property type="term" value="C:membrane"/>
    <property type="evidence" value="ECO:0007669"/>
    <property type="project" value="UniProtKB-SubCell"/>
</dbReference>
<evidence type="ECO:0000256" key="15">
    <source>
        <dbReference type="ARBA" id="ARBA00023180"/>
    </source>
</evidence>
<evidence type="ECO:0000256" key="12">
    <source>
        <dbReference type="ARBA" id="ARBA00023136"/>
    </source>
</evidence>
<dbReference type="Gene3D" id="1.10.510.10">
    <property type="entry name" value="Transferase(Phosphotransferase) domain 1"/>
    <property type="match status" value="1"/>
</dbReference>
<comment type="caution">
    <text evidence="20">The sequence shown here is derived from an EMBL/GenBank/DDBJ whole genome shotgun (WGS) entry which is preliminary data.</text>
</comment>
<keyword evidence="7" id="KW-0732">Signal</keyword>
<evidence type="ECO:0000313" key="20">
    <source>
        <dbReference type="EMBL" id="KAF6175890.1"/>
    </source>
</evidence>
<keyword evidence="14" id="KW-0675">Receptor</keyword>
<protein>
    <recommendedName>
        <fullName evidence="2">non-specific serine/threonine protein kinase</fullName>
        <ecNumber evidence="2">2.7.11.1</ecNumber>
    </recommendedName>
</protein>
<feature type="domain" description="Serine-threonine/tyrosine-protein kinase catalytic" evidence="19">
    <location>
        <begin position="90"/>
        <end position="159"/>
    </location>
</feature>
<keyword evidence="11 18" id="KW-1133">Transmembrane helix</keyword>
<dbReference type="PANTHER" id="PTHR47974">
    <property type="entry name" value="OS07G0415500 PROTEIN"/>
    <property type="match status" value="1"/>
</dbReference>
<comment type="catalytic activity">
    <reaction evidence="16">
        <text>L-threonyl-[protein] + ATP = O-phospho-L-threonyl-[protein] + ADP + H(+)</text>
        <dbReference type="Rhea" id="RHEA:46608"/>
        <dbReference type="Rhea" id="RHEA-COMP:11060"/>
        <dbReference type="Rhea" id="RHEA-COMP:11605"/>
        <dbReference type="ChEBI" id="CHEBI:15378"/>
        <dbReference type="ChEBI" id="CHEBI:30013"/>
        <dbReference type="ChEBI" id="CHEBI:30616"/>
        <dbReference type="ChEBI" id="CHEBI:61977"/>
        <dbReference type="ChEBI" id="CHEBI:456216"/>
        <dbReference type="EC" id="2.7.11.1"/>
    </reaction>
</comment>
<evidence type="ECO:0000256" key="1">
    <source>
        <dbReference type="ARBA" id="ARBA00004479"/>
    </source>
</evidence>
<evidence type="ECO:0000256" key="6">
    <source>
        <dbReference type="ARBA" id="ARBA00022692"/>
    </source>
</evidence>
<evidence type="ECO:0000256" key="7">
    <source>
        <dbReference type="ARBA" id="ARBA00022729"/>
    </source>
</evidence>
<dbReference type="InterPro" id="IPR001245">
    <property type="entry name" value="Ser-Thr/Tyr_kinase_cat_dom"/>
</dbReference>
<evidence type="ECO:0000256" key="17">
    <source>
        <dbReference type="ARBA" id="ARBA00048679"/>
    </source>
</evidence>
<keyword evidence="8" id="KW-0547">Nucleotide-binding</keyword>
<evidence type="ECO:0000256" key="4">
    <source>
        <dbReference type="ARBA" id="ARBA00022536"/>
    </source>
</evidence>
<evidence type="ECO:0000256" key="5">
    <source>
        <dbReference type="ARBA" id="ARBA00022679"/>
    </source>
</evidence>
<keyword evidence="5" id="KW-0808">Transferase</keyword>
<evidence type="ECO:0000259" key="19">
    <source>
        <dbReference type="Pfam" id="PF07714"/>
    </source>
</evidence>
<evidence type="ECO:0000256" key="13">
    <source>
        <dbReference type="ARBA" id="ARBA00023157"/>
    </source>
</evidence>
<keyword evidence="15" id="KW-0325">Glycoprotein</keyword>
<reference evidence="20 21" key="1">
    <citation type="journal article" date="2020" name="IScience">
        <title>Genome Sequencing of the Endangered Kingdonia uniflora (Circaeasteraceae, Ranunculales) Reveals Potential Mechanisms of Evolutionary Specialization.</title>
        <authorList>
            <person name="Sun Y."/>
            <person name="Deng T."/>
            <person name="Zhang A."/>
            <person name="Moore M.J."/>
            <person name="Landis J.B."/>
            <person name="Lin N."/>
            <person name="Zhang H."/>
            <person name="Zhang X."/>
            <person name="Huang J."/>
            <person name="Zhang X."/>
            <person name="Sun H."/>
            <person name="Wang H."/>
        </authorList>
    </citation>
    <scope>NUCLEOTIDE SEQUENCE [LARGE SCALE GENOMIC DNA]</scope>
    <source>
        <strain evidence="20">TB1705</strain>
        <tissue evidence="20">Leaf</tissue>
    </source>
</reference>
<evidence type="ECO:0000256" key="14">
    <source>
        <dbReference type="ARBA" id="ARBA00023170"/>
    </source>
</evidence>
<dbReference type="InterPro" id="IPR011009">
    <property type="entry name" value="Kinase-like_dom_sf"/>
</dbReference>
<comment type="subcellular location">
    <subcellularLocation>
        <location evidence="1">Membrane</location>
        <topology evidence="1">Single-pass type I membrane protein</topology>
    </subcellularLocation>
</comment>
<dbReference type="Pfam" id="PF07714">
    <property type="entry name" value="PK_Tyr_Ser-Thr"/>
    <property type="match status" value="1"/>
</dbReference>
<evidence type="ECO:0000256" key="9">
    <source>
        <dbReference type="ARBA" id="ARBA00022777"/>
    </source>
</evidence>
<feature type="transmembrane region" description="Helical" evidence="18">
    <location>
        <begin position="29"/>
        <end position="51"/>
    </location>
</feature>
<keyword evidence="21" id="KW-1185">Reference proteome</keyword>
<evidence type="ECO:0000256" key="16">
    <source>
        <dbReference type="ARBA" id="ARBA00047899"/>
    </source>
</evidence>
<keyword evidence="13" id="KW-1015">Disulfide bond</keyword>
<evidence type="ECO:0000256" key="10">
    <source>
        <dbReference type="ARBA" id="ARBA00022840"/>
    </source>
</evidence>
<dbReference type="Proteomes" id="UP000541444">
    <property type="component" value="Unassembled WGS sequence"/>
</dbReference>
<comment type="catalytic activity">
    <reaction evidence="17">
        <text>L-seryl-[protein] + ATP = O-phospho-L-seryl-[protein] + ADP + H(+)</text>
        <dbReference type="Rhea" id="RHEA:17989"/>
        <dbReference type="Rhea" id="RHEA-COMP:9863"/>
        <dbReference type="Rhea" id="RHEA-COMP:11604"/>
        <dbReference type="ChEBI" id="CHEBI:15378"/>
        <dbReference type="ChEBI" id="CHEBI:29999"/>
        <dbReference type="ChEBI" id="CHEBI:30616"/>
        <dbReference type="ChEBI" id="CHEBI:83421"/>
        <dbReference type="ChEBI" id="CHEBI:456216"/>
        <dbReference type="EC" id="2.7.11.1"/>
    </reaction>
</comment>
<evidence type="ECO:0000256" key="8">
    <source>
        <dbReference type="ARBA" id="ARBA00022741"/>
    </source>
</evidence>
<keyword evidence="9" id="KW-0418">Kinase</keyword>
<accession>A0A7J7P972</accession>
<dbReference type="FunFam" id="3.30.200.20:FF:000059">
    <property type="entry name" value="S-receptor-like serine/threonine-protein kinase"/>
    <property type="match status" value="1"/>
</dbReference>
<dbReference type="PANTHER" id="PTHR47974:SF6">
    <property type="entry name" value="NON-SPECIFIC SERINE_THREONINE PROTEIN KINASE"/>
    <property type="match status" value="1"/>
</dbReference>
<dbReference type="AlphaFoldDB" id="A0A7J7P972"/>
<keyword evidence="6 18" id="KW-0812">Transmembrane</keyword>
<name>A0A7J7P972_9MAGN</name>
<keyword evidence="3" id="KW-0723">Serine/threonine-protein kinase</keyword>
<sequence>MTSMLDMLCPVIISLPLPPKESKATTRNLAIICSLFAIELISSVLAFWTFLKKYIKYRDMARTLGLELLSAGGPKRFSYAKLNAATNDFSNIVGHGGFDIVYKGVLPDHQVVAVKRIKVVGGGETEFWAEVTIIVRMHHLNLVRMCGFCVEKSQRMLVRSSLDSEDWYFPKWAFEKMYKEKNVEDILDRRILDSYDRRVHFEIVAHYEMMDRMVKTAMWCLQDRAEKRSSMGKVAKMLEGTVDMDVPGMPTIFYLGDNDA</sequence>
<evidence type="ECO:0000256" key="3">
    <source>
        <dbReference type="ARBA" id="ARBA00022527"/>
    </source>
</evidence>
<dbReference type="OrthoDB" id="1537556at2759"/>
<evidence type="ECO:0000256" key="2">
    <source>
        <dbReference type="ARBA" id="ARBA00012513"/>
    </source>
</evidence>
<keyword evidence="10" id="KW-0067">ATP-binding</keyword>
<keyword evidence="12 18" id="KW-0472">Membrane</keyword>
<organism evidence="20 21">
    <name type="scientific">Kingdonia uniflora</name>
    <dbReference type="NCBI Taxonomy" id="39325"/>
    <lineage>
        <taxon>Eukaryota</taxon>
        <taxon>Viridiplantae</taxon>
        <taxon>Streptophyta</taxon>
        <taxon>Embryophyta</taxon>
        <taxon>Tracheophyta</taxon>
        <taxon>Spermatophyta</taxon>
        <taxon>Magnoliopsida</taxon>
        <taxon>Ranunculales</taxon>
        <taxon>Circaeasteraceae</taxon>
        <taxon>Kingdonia</taxon>
    </lineage>
</organism>
<dbReference type="SUPFAM" id="SSF56112">
    <property type="entry name" value="Protein kinase-like (PK-like)"/>
    <property type="match status" value="1"/>
</dbReference>
<evidence type="ECO:0000256" key="18">
    <source>
        <dbReference type="SAM" id="Phobius"/>
    </source>
</evidence>
<keyword evidence="4" id="KW-0245">EGF-like domain</keyword>